<dbReference type="InterPro" id="IPR012677">
    <property type="entry name" value="Nucleotide-bd_a/b_plait_sf"/>
</dbReference>
<dbReference type="Proteomes" id="UP001565368">
    <property type="component" value="Unassembled WGS sequence"/>
</dbReference>
<feature type="region of interest" description="Disordered" evidence="2">
    <location>
        <begin position="356"/>
        <end position="376"/>
    </location>
</feature>
<protein>
    <recommendedName>
        <fullName evidence="3">RRM domain-containing protein</fullName>
    </recommendedName>
</protein>
<feature type="region of interest" description="Disordered" evidence="2">
    <location>
        <begin position="1"/>
        <end position="34"/>
    </location>
</feature>
<feature type="domain" description="RRM" evidence="3">
    <location>
        <begin position="110"/>
        <end position="198"/>
    </location>
</feature>
<reference evidence="4 5" key="1">
    <citation type="submission" date="2023-08" db="EMBL/GenBank/DDBJ databases">
        <title>Annotated Genome Sequence of Vanrija albida AlHP1.</title>
        <authorList>
            <person name="Herzog R."/>
        </authorList>
    </citation>
    <scope>NUCLEOTIDE SEQUENCE [LARGE SCALE GENOMIC DNA]</scope>
    <source>
        <strain evidence="4 5">AlHP1</strain>
    </source>
</reference>
<sequence length="390" mass="43192">MPPNAPIPGKFEEDPRVHFDKTSGKWQYEDEQTGSEYEWNGQAWLPILDQSLIQAQQAAYSVQGVDENTPAAPALAREERIQKRKQGQKTDKRDARPGKSAQGSSAPKRTAVWVTNLPPNTTPELLASVFSKAGVLLVGDDGKPRVKLYYDDEGKFKGEALVMYFKEGSVDLAITLLDDTELELGAGYGNLRVRVAEYDKSKSNESKQEGGAAPEKRKLTAEDKHRMSKRMRSLENKLAWHSDSASEDGNDDSVGGSKQPTSSRFSRIVVLKGMFKLEDLDKEPELLLELKEDVRDEAESLGAVTNVVLYDKEADGVMTIKFKDGTAAQACVLKMDGRFFDGRRISAALYSGRERYRKSGGGQVGGEDEEADEQQRLDNFADWLADGEDA</sequence>
<dbReference type="RefSeq" id="XP_069205999.1">
    <property type="nucleotide sequence ID" value="XM_069356158.1"/>
</dbReference>
<dbReference type="PANTHER" id="PTHR15608">
    <property type="entry name" value="SPLICING FACTOR U2AF-ASSOCIATED PROTEIN 2"/>
    <property type="match status" value="1"/>
</dbReference>
<dbReference type="InterPro" id="IPR035979">
    <property type="entry name" value="RBD_domain_sf"/>
</dbReference>
<gene>
    <name evidence="4" type="ORF">Q8F55_007738</name>
</gene>
<feature type="compositionally biased region" description="Basic and acidic residues" evidence="2">
    <location>
        <begin position="199"/>
        <end position="225"/>
    </location>
</feature>
<evidence type="ECO:0000313" key="4">
    <source>
        <dbReference type="EMBL" id="KAL1406055.1"/>
    </source>
</evidence>
<name>A0ABR3PUI9_9TREE</name>
<dbReference type="CDD" id="cd12285">
    <property type="entry name" value="RRM3_RBM39_like"/>
    <property type="match status" value="1"/>
</dbReference>
<evidence type="ECO:0000256" key="1">
    <source>
        <dbReference type="PROSITE-ProRule" id="PRU00176"/>
    </source>
</evidence>
<feature type="compositionally biased region" description="Basic and acidic residues" evidence="2">
    <location>
        <begin position="88"/>
        <end position="97"/>
    </location>
</feature>
<comment type="caution">
    <text evidence="4">The sequence shown here is derived from an EMBL/GenBank/DDBJ whole genome shotgun (WGS) entry which is preliminary data.</text>
</comment>
<dbReference type="PANTHER" id="PTHR15608:SF0">
    <property type="entry name" value="HIV TAT-SPECIFIC FACTOR 1"/>
    <property type="match status" value="1"/>
</dbReference>
<dbReference type="InterPro" id="IPR000504">
    <property type="entry name" value="RRM_dom"/>
</dbReference>
<dbReference type="InterPro" id="IPR034393">
    <property type="entry name" value="TatSF1-like"/>
</dbReference>
<dbReference type="SMART" id="SM00360">
    <property type="entry name" value="RRM"/>
    <property type="match status" value="2"/>
</dbReference>
<accession>A0ABR3PUI9</accession>
<proteinExistence type="predicted"/>
<dbReference type="Gene3D" id="3.30.70.330">
    <property type="match status" value="2"/>
</dbReference>
<feature type="compositionally biased region" description="Basic and acidic residues" evidence="2">
    <location>
        <begin position="10"/>
        <end position="23"/>
    </location>
</feature>
<evidence type="ECO:0000256" key="2">
    <source>
        <dbReference type="SAM" id="MobiDB-lite"/>
    </source>
</evidence>
<evidence type="ECO:0000259" key="3">
    <source>
        <dbReference type="PROSITE" id="PS50102"/>
    </source>
</evidence>
<organism evidence="4 5">
    <name type="scientific">Vanrija albida</name>
    <dbReference type="NCBI Taxonomy" id="181172"/>
    <lineage>
        <taxon>Eukaryota</taxon>
        <taxon>Fungi</taxon>
        <taxon>Dikarya</taxon>
        <taxon>Basidiomycota</taxon>
        <taxon>Agaricomycotina</taxon>
        <taxon>Tremellomycetes</taxon>
        <taxon>Trichosporonales</taxon>
        <taxon>Trichosporonaceae</taxon>
        <taxon>Vanrija</taxon>
    </lineage>
</organism>
<feature type="region of interest" description="Disordered" evidence="2">
    <location>
        <begin position="199"/>
        <end position="261"/>
    </location>
</feature>
<dbReference type="PROSITE" id="PS50102">
    <property type="entry name" value="RRM"/>
    <property type="match status" value="1"/>
</dbReference>
<feature type="region of interest" description="Disordered" evidence="2">
    <location>
        <begin position="71"/>
        <end position="111"/>
    </location>
</feature>
<dbReference type="GeneID" id="95988781"/>
<keyword evidence="5" id="KW-1185">Reference proteome</keyword>
<dbReference type="EMBL" id="JBBXJM010000006">
    <property type="protein sequence ID" value="KAL1406055.1"/>
    <property type="molecule type" value="Genomic_DNA"/>
</dbReference>
<dbReference type="SUPFAM" id="SSF54928">
    <property type="entry name" value="RNA-binding domain, RBD"/>
    <property type="match status" value="2"/>
</dbReference>
<evidence type="ECO:0000313" key="5">
    <source>
        <dbReference type="Proteomes" id="UP001565368"/>
    </source>
</evidence>
<keyword evidence="1" id="KW-0694">RNA-binding</keyword>
<dbReference type="Pfam" id="PF00076">
    <property type="entry name" value="RRM_1"/>
    <property type="match status" value="2"/>
</dbReference>